<dbReference type="GeneTree" id="ENSGT01150000286907"/>
<evidence type="ECO:0000313" key="4">
    <source>
        <dbReference type="Ensembl" id="ENSCSEP00000005154.1"/>
    </source>
</evidence>
<keyword evidence="2" id="KW-0732">Signal</keyword>
<dbReference type="PANTHER" id="PTHR47224">
    <property type="entry name" value="TRANSMEMBRANE PROTEIN 25"/>
    <property type="match status" value="1"/>
</dbReference>
<name>A0A3P8UTJ0_CYNSE</name>
<feature type="transmembrane region" description="Helical" evidence="1">
    <location>
        <begin position="249"/>
        <end position="273"/>
    </location>
</feature>
<dbReference type="GO" id="GO:0090394">
    <property type="term" value="P:negative regulation of excitatory postsynaptic potential"/>
    <property type="evidence" value="ECO:0007669"/>
    <property type="project" value="TreeGrafter"/>
</dbReference>
<dbReference type="InterPro" id="IPR036179">
    <property type="entry name" value="Ig-like_dom_sf"/>
</dbReference>
<feature type="chain" id="PRO_5018182643" evidence="2">
    <location>
        <begin position="29"/>
        <end position="419"/>
    </location>
</feature>
<keyword evidence="1" id="KW-0812">Transmembrane</keyword>
<accession>A0A3P8UTJ0</accession>
<dbReference type="InParanoid" id="A0A3P8UTJ0"/>
<sequence length="419" mass="46533">MELVYLRRWAPGSAVVFLQTLALSWTGAIEPGPKIDGWQQAAMTLQENTTHKFNCQAESWNPHTPPLLTWYLNGEKQREPSPNRGRLVMTSQTDSTVMKPGTDHNSTFALHARKWDKELVCVASNPRTGKSYNATVTLNIQFQPEILRVKAHYSETSDPGLSLVLFALVRSNPPATITFVDQSGQVVANTSDFFILDSRSYPWLTNHTLRVTLSSLSGNVSLNASNSVGAVQSNLTLTEFLQSSVEVPMLGIVTGGAMAFMALLILSLIVLCLMQKNKSKSIDEPVEILMTKKSDSASLRTEKTDKTQIPRENMSLPSNMQLHDLSTLRRAREAVQHNSVGEKKKEEEEEEEDLSLAYAARGQSFTLTLIPSLAYAARGQAFTLTLIPLCLIFVFVFFHSLLCDSQVLPGIQWWATSTR</sequence>
<dbReference type="InterPro" id="IPR042864">
    <property type="entry name" value="TMEM25"/>
</dbReference>
<dbReference type="AlphaFoldDB" id="A0A3P8UTJ0"/>
<dbReference type="InterPro" id="IPR007110">
    <property type="entry name" value="Ig-like_dom"/>
</dbReference>
<dbReference type="SUPFAM" id="SSF48726">
    <property type="entry name" value="Immunoglobulin"/>
    <property type="match status" value="1"/>
</dbReference>
<evidence type="ECO:0000256" key="1">
    <source>
        <dbReference type="SAM" id="Phobius"/>
    </source>
</evidence>
<evidence type="ECO:0000313" key="5">
    <source>
        <dbReference type="Proteomes" id="UP000265120"/>
    </source>
</evidence>
<keyword evidence="1" id="KW-0472">Membrane</keyword>
<reference evidence="4" key="2">
    <citation type="submission" date="2025-08" db="UniProtKB">
        <authorList>
            <consortium name="Ensembl"/>
        </authorList>
    </citation>
    <scope>IDENTIFICATION</scope>
</reference>
<dbReference type="Ensembl" id="ENSCSET00000005213.1">
    <property type="protein sequence ID" value="ENSCSEP00000005154.1"/>
    <property type="gene ID" value="ENSCSEG00000003331.1"/>
</dbReference>
<protein>
    <submittedName>
        <fullName evidence="4">Transmembrane protein 25</fullName>
    </submittedName>
</protein>
<keyword evidence="1" id="KW-1133">Transmembrane helix</keyword>
<dbReference type="STRING" id="244447.ENSCSEP00000005154"/>
<reference evidence="4" key="3">
    <citation type="submission" date="2025-09" db="UniProtKB">
        <authorList>
            <consortium name="Ensembl"/>
        </authorList>
    </citation>
    <scope>IDENTIFICATION</scope>
</reference>
<reference evidence="4 5" key="1">
    <citation type="journal article" date="2014" name="Nat. Genet.">
        <title>Whole-genome sequence of a flatfish provides insights into ZW sex chromosome evolution and adaptation to a benthic lifestyle.</title>
        <authorList>
            <person name="Chen S."/>
            <person name="Zhang G."/>
            <person name="Shao C."/>
            <person name="Huang Q."/>
            <person name="Liu G."/>
            <person name="Zhang P."/>
            <person name="Song W."/>
            <person name="An N."/>
            <person name="Chalopin D."/>
            <person name="Volff J.N."/>
            <person name="Hong Y."/>
            <person name="Li Q."/>
            <person name="Sha Z."/>
            <person name="Zhou H."/>
            <person name="Xie M."/>
            <person name="Yu Q."/>
            <person name="Liu Y."/>
            <person name="Xiang H."/>
            <person name="Wang N."/>
            <person name="Wu K."/>
            <person name="Yang C."/>
            <person name="Zhou Q."/>
            <person name="Liao X."/>
            <person name="Yang L."/>
            <person name="Hu Q."/>
            <person name="Zhang J."/>
            <person name="Meng L."/>
            <person name="Jin L."/>
            <person name="Tian Y."/>
            <person name="Lian J."/>
            <person name="Yang J."/>
            <person name="Miao G."/>
            <person name="Liu S."/>
            <person name="Liang Z."/>
            <person name="Yan F."/>
            <person name="Li Y."/>
            <person name="Sun B."/>
            <person name="Zhang H."/>
            <person name="Zhang J."/>
            <person name="Zhu Y."/>
            <person name="Du M."/>
            <person name="Zhao Y."/>
            <person name="Schartl M."/>
            <person name="Tang Q."/>
            <person name="Wang J."/>
        </authorList>
    </citation>
    <scope>NUCLEOTIDE SEQUENCE</scope>
</reference>
<dbReference type="Gene3D" id="2.60.40.10">
    <property type="entry name" value="Immunoglobulins"/>
    <property type="match status" value="1"/>
</dbReference>
<organism evidence="4 5">
    <name type="scientific">Cynoglossus semilaevis</name>
    <name type="common">Tongue sole</name>
    <dbReference type="NCBI Taxonomy" id="244447"/>
    <lineage>
        <taxon>Eukaryota</taxon>
        <taxon>Metazoa</taxon>
        <taxon>Chordata</taxon>
        <taxon>Craniata</taxon>
        <taxon>Vertebrata</taxon>
        <taxon>Euteleostomi</taxon>
        <taxon>Actinopterygii</taxon>
        <taxon>Neopterygii</taxon>
        <taxon>Teleostei</taxon>
        <taxon>Neoteleostei</taxon>
        <taxon>Acanthomorphata</taxon>
        <taxon>Carangaria</taxon>
        <taxon>Pleuronectiformes</taxon>
        <taxon>Pleuronectoidei</taxon>
        <taxon>Cynoglossidae</taxon>
        <taxon>Cynoglossinae</taxon>
        <taxon>Cynoglossus</taxon>
    </lineage>
</organism>
<proteinExistence type="predicted"/>
<dbReference type="PANTHER" id="PTHR47224:SF1">
    <property type="entry name" value="TRANSMEMBRANE PROTEIN 25"/>
    <property type="match status" value="1"/>
</dbReference>
<feature type="transmembrane region" description="Helical" evidence="1">
    <location>
        <begin position="381"/>
        <end position="402"/>
    </location>
</feature>
<feature type="signal peptide" evidence="2">
    <location>
        <begin position="1"/>
        <end position="28"/>
    </location>
</feature>
<dbReference type="Proteomes" id="UP000265120">
    <property type="component" value="Chromosome 4"/>
</dbReference>
<dbReference type="InterPro" id="IPR013783">
    <property type="entry name" value="Ig-like_fold"/>
</dbReference>
<dbReference type="PROSITE" id="PS50835">
    <property type="entry name" value="IG_LIKE"/>
    <property type="match status" value="1"/>
</dbReference>
<evidence type="ECO:0000256" key="2">
    <source>
        <dbReference type="SAM" id="SignalP"/>
    </source>
</evidence>
<evidence type="ECO:0000259" key="3">
    <source>
        <dbReference type="PROSITE" id="PS50835"/>
    </source>
</evidence>
<keyword evidence="5" id="KW-1185">Reference proteome</keyword>
<feature type="domain" description="Ig-like" evidence="3">
    <location>
        <begin position="33"/>
        <end position="137"/>
    </location>
</feature>